<gene>
    <name evidence="1" type="primary">Nfu_g_1_024260</name>
</gene>
<evidence type="ECO:0000313" key="1">
    <source>
        <dbReference type="EMBL" id="SBS01675.1"/>
    </source>
</evidence>
<feature type="non-terminal residue" evidence="1">
    <location>
        <position position="43"/>
    </location>
</feature>
<feature type="non-terminal residue" evidence="1">
    <location>
        <position position="1"/>
    </location>
</feature>
<dbReference type="AlphaFoldDB" id="A0A1A8R6G9"/>
<protein>
    <submittedName>
        <fullName evidence="1">Uncharacterized protein</fullName>
    </submittedName>
</protein>
<name>A0A1A8R6G9_9TELE</name>
<reference evidence="1" key="2">
    <citation type="submission" date="2016-06" db="EMBL/GenBank/DDBJ databases">
        <title>The genome of a short-lived fish provides insights into sex chromosome evolution and the genetic control of aging.</title>
        <authorList>
            <person name="Reichwald K."/>
            <person name="Felder M."/>
            <person name="Petzold A."/>
            <person name="Koch P."/>
            <person name="Groth M."/>
            <person name="Platzer M."/>
        </authorList>
    </citation>
    <scope>NUCLEOTIDE SEQUENCE</scope>
    <source>
        <tissue evidence="1">Brain</tissue>
    </source>
</reference>
<dbReference type="EMBL" id="HAEG01016031">
    <property type="protein sequence ID" value="SBS01675.1"/>
    <property type="molecule type" value="Transcribed_RNA"/>
</dbReference>
<reference evidence="1" key="1">
    <citation type="submission" date="2016-05" db="EMBL/GenBank/DDBJ databases">
        <authorList>
            <person name="Lavstsen T."/>
            <person name="Jespersen J.S."/>
        </authorList>
    </citation>
    <scope>NUCLEOTIDE SEQUENCE</scope>
    <source>
        <tissue evidence="1">Brain</tissue>
    </source>
</reference>
<proteinExistence type="predicted"/>
<accession>A0A1A8R6G9</accession>
<sequence length="43" mass="5126">RFWSSLASHLKPTENLWRRLKSGSPSNSLKSSQLWRRSAWRKV</sequence>
<organism evidence="1">
    <name type="scientific">Nothobranchius pienaari</name>
    <dbReference type="NCBI Taxonomy" id="704102"/>
    <lineage>
        <taxon>Eukaryota</taxon>
        <taxon>Metazoa</taxon>
        <taxon>Chordata</taxon>
        <taxon>Craniata</taxon>
        <taxon>Vertebrata</taxon>
        <taxon>Euteleostomi</taxon>
        <taxon>Actinopterygii</taxon>
        <taxon>Neopterygii</taxon>
        <taxon>Teleostei</taxon>
        <taxon>Neoteleostei</taxon>
        <taxon>Acanthomorphata</taxon>
        <taxon>Ovalentaria</taxon>
        <taxon>Atherinomorphae</taxon>
        <taxon>Cyprinodontiformes</taxon>
        <taxon>Nothobranchiidae</taxon>
        <taxon>Nothobranchius</taxon>
    </lineage>
</organism>